<feature type="transmembrane region" description="Helical" evidence="6">
    <location>
        <begin position="276"/>
        <end position="294"/>
    </location>
</feature>
<dbReference type="PANTHER" id="PTHR43124">
    <property type="entry name" value="PURINE EFFLUX PUMP PBUE"/>
    <property type="match status" value="1"/>
</dbReference>
<feature type="transmembrane region" description="Helical" evidence="6">
    <location>
        <begin position="71"/>
        <end position="93"/>
    </location>
</feature>
<sequence>MTRDQRHAVWALALGLLVIYAGVFYAYPAMLPDLLAETGWSKATLAFGPTLGSLVMAALTPFTGRLVDRGLGAGLMIWTPVLAVACVGALGFVREPWQWWAVWALMGVAQAGCLYESTFAMLARHLGPNAREGITRITLVAGLSGTMTFPLGHYLAGALGGQGAYPVFALMTLVITVPLNLYAMKRLGRGESPRHEAAQGALRAALARWEFWGIAGIFALIWLDHGILLTYILPLFEERGVSREAAAFAAACLGPAQLVGRLVLMVGGGRVTNRAATRVSVLAVALAGGLLILAGAAPMLVFVVVAVQGAGVGLMSIMRPMLIAEVLGRRGFGAVSGASAVSPILASAAAPSLGAVLLDGFGTGAVYAALLGFALAALVLAVVVTRVRVEG</sequence>
<feature type="transmembrane region" description="Helical" evidence="6">
    <location>
        <begin position="300"/>
        <end position="322"/>
    </location>
</feature>
<feature type="transmembrane region" description="Helical" evidence="6">
    <location>
        <begin position="39"/>
        <end position="59"/>
    </location>
</feature>
<dbReference type="InterPro" id="IPR036259">
    <property type="entry name" value="MFS_trans_sf"/>
</dbReference>
<keyword evidence="4 6" id="KW-1133">Transmembrane helix</keyword>
<dbReference type="PANTHER" id="PTHR43124:SF3">
    <property type="entry name" value="CHLORAMPHENICOL EFFLUX PUMP RV0191"/>
    <property type="match status" value="1"/>
</dbReference>
<comment type="subcellular location">
    <subcellularLocation>
        <location evidence="1">Cell membrane</location>
        <topology evidence="1">Multi-pass membrane protein</topology>
    </subcellularLocation>
</comment>
<feature type="transmembrane region" description="Helical" evidence="6">
    <location>
        <begin position="211"/>
        <end position="233"/>
    </location>
</feature>
<feature type="transmembrane region" description="Helical" evidence="6">
    <location>
        <begin position="364"/>
        <end position="385"/>
    </location>
</feature>
<gene>
    <name evidence="8" type="ORF">GV832_18195</name>
</gene>
<accession>A0AAE5BXN0</accession>
<dbReference type="AlphaFoldDB" id="A0AAE5BXN0"/>
<dbReference type="PROSITE" id="PS50850">
    <property type="entry name" value="MFS"/>
    <property type="match status" value="1"/>
</dbReference>
<evidence type="ECO:0000256" key="1">
    <source>
        <dbReference type="ARBA" id="ARBA00004651"/>
    </source>
</evidence>
<comment type="caution">
    <text evidence="8">The sequence shown here is derived from an EMBL/GenBank/DDBJ whole genome shotgun (WGS) entry which is preliminary data.</text>
</comment>
<evidence type="ECO:0000256" key="3">
    <source>
        <dbReference type="ARBA" id="ARBA00022692"/>
    </source>
</evidence>
<protein>
    <submittedName>
        <fullName evidence="8">MFS transporter</fullName>
    </submittedName>
</protein>
<dbReference type="GO" id="GO:0005886">
    <property type="term" value="C:plasma membrane"/>
    <property type="evidence" value="ECO:0007669"/>
    <property type="project" value="UniProtKB-SubCell"/>
</dbReference>
<feature type="transmembrane region" description="Helical" evidence="6">
    <location>
        <begin position="245"/>
        <end position="264"/>
    </location>
</feature>
<evidence type="ECO:0000256" key="5">
    <source>
        <dbReference type="ARBA" id="ARBA00023136"/>
    </source>
</evidence>
<dbReference type="Pfam" id="PF07690">
    <property type="entry name" value="MFS_1"/>
    <property type="match status" value="1"/>
</dbReference>
<dbReference type="GO" id="GO:0022857">
    <property type="term" value="F:transmembrane transporter activity"/>
    <property type="evidence" value="ECO:0007669"/>
    <property type="project" value="InterPro"/>
</dbReference>
<feature type="transmembrane region" description="Helical" evidence="6">
    <location>
        <begin position="134"/>
        <end position="152"/>
    </location>
</feature>
<feature type="transmembrane region" description="Helical" evidence="6">
    <location>
        <begin position="7"/>
        <end position="27"/>
    </location>
</feature>
<dbReference type="Proteomes" id="UP001193501">
    <property type="component" value="Unassembled WGS sequence"/>
</dbReference>
<feature type="transmembrane region" description="Helical" evidence="6">
    <location>
        <begin position="334"/>
        <end position="358"/>
    </location>
</feature>
<keyword evidence="2" id="KW-1003">Cell membrane</keyword>
<feature type="domain" description="Major facilitator superfamily (MFS) profile" evidence="7">
    <location>
        <begin position="210"/>
        <end position="391"/>
    </location>
</feature>
<evidence type="ECO:0000313" key="9">
    <source>
        <dbReference type="Proteomes" id="UP001193501"/>
    </source>
</evidence>
<reference evidence="8" key="1">
    <citation type="submission" date="2020-01" db="EMBL/GenBank/DDBJ databases">
        <authorList>
            <person name="Chen W.-M."/>
        </authorList>
    </citation>
    <scope>NUCLEOTIDE SEQUENCE</scope>
    <source>
        <strain evidence="8">CYK-10</strain>
    </source>
</reference>
<dbReference type="InterPro" id="IPR020846">
    <property type="entry name" value="MFS_dom"/>
</dbReference>
<dbReference type="EMBL" id="JAABNR010000025">
    <property type="protein sequence ID" value="NBZ89523.1"/>
    <property type="molecule type" value="Genomic_DNA"/>
</dbReference>
<feature type="transmembrane region" description="Helical" evidence="6">
    <location>
        <begin position="164"/>
        <end position="184"/>
    </location>
</feature>
<dbReference type="RefSeq" id="WP_168776324.1">
    <property type="nucleotide sequence ID" value="NZ_JAABNR010000025.1"/>
</dbReference>
<evidence type="ECO:0000256" key="2">
    <source>
        <dbReference type="ARBA" id="ARBA00022475"/>
    </source>
</evidence>
<evidence type="ECO:0000259" key="7">
    <source>
        <dbReference type="PROSITE" id="PS50850"/>
    </source>
</evidence>
<name>A0AAE5BXN0_9RHOB</name>
<keyword evidence="9" id="KW-1185">Reference proteome</keyword>
<keyword evidence="5 6" id="KW-0472">Membrane</keyword>
<evidence type="ECO:0000256" key="4">
    <source>
        <dbReference type="ARBA" id="ARBA00022989"/>
    </source>
</evidence>
<organism evidence="8 9">
    <name type="scientific">Stagnihabitans tardus</name>
    <dbReference type="NCBI Taxonomy" id="2699202"/>
    <lineage>
        <taxon>Bacteria</taxon>
        <taxon>Pseudomonadati</taxon>
        <taxon>Pseudomonadota</taxon>
        <taxon>Alphaproteobacteria</taxon>
        <taxon>Rhodobacterales</taxon>
        <taxon>Paracoccaceae</taxon>
        <taxon>Stagnihabitans</taxon>
    </lineage>
</organism>
<dbReference type="Gene3D" id="1.20.1250.20">
    <property type="entry name" value="MFS general substrate transporter like domains"/>
    <property type="match status" value="1"/>
</dbReference>
<dbReference type="InterPro" id="IPR011701">
    <property type="entry name" value="MFS"/>
</dbReference>
<dbReference type="InterPro" id="IPR050189">
    <property type="entry name" value="MFS_Efflux_Transporters"/>
</dbReference>
<feature type="transmembrane region" description="Helical" evidence="6">
    <location>
        <begin position="99"/>
        <end position="122"/>
    </location>
</feature>
<keyword evidence="3 6" id="KW-0812">Transmembrane</keyword>
<dbReference type="SUPFAM" id="SSF103473">
    <property type="entry name" value="MFS general substrate transporter"/>
    <property type="match status" value="1"/>
</dbReference>
<evidence type="ECO:0000256" key="6">
    <source>
        <dbReference type="SAM" id="Phobius"/>
    </source>
</evidence>
<proteinExistence type="predicted"/>
<evidence type="ECO:0000313" key="8">
    <source>
        <dbReference type="EMBL" id="NBZ89523.1"/>
    </source>
</evidence>